<comment type="caution">
    <text evidence="2">The sequence shown here is derived from an EMBL/GenBank/DDBJ whole genome shotgun (WGS) entry which is preliminary data.</text>
</comment>
<reference evidence="2 3" key="1">
    <citation type="journal article" date="2020" name="Mol. Biol. Evol.">
        <title>Distinct Expression and Methylation Patterns for Genes with Different Fates following a Single Whole-Genome Duplication in Flowering Plants.</title>
        <authorList>
            <person name="Shi T."/>
            <person name="Rahmani R.S."/>
            <person name="Gugger P.F."/>
            <person name="Wang M."/>
            <person name="Li H."/>
            <person name="Zhang Y."/>
            <person name="Li Z."/>
            <person name="Wang Q."/>
            <person name="Van de Peer Y."/>
            <person name="Marchal K."/>
            <person name="Chen J."/>
        </authorList>
    </citation>
    <scope>NUCLEOTIDE SEQUENCE [LARGE SCALE GENOMIC DNA]</scope>
    <source>
        <tissue evidence="2">Leaf</tissue>
    </source>
</reference>
<dbReference type="AlphaFoldDB" id="A0A822Y9E0"/>
<dbReference type="Gene3D" id="3.40.50.150">
    <property type="entry name" value="Vaccinia Virus protein VP39"/>
    <property type="match status" value="1"/>
</dbReference>
<evidence type="ECO:0000313" key="3">
    <source>
        <dbReference type="Proteomes" id="UP000607653"/>
    </source>
</evidence>
<name>A0A822Y9E0_NELNU</name>
<keyword evidence="1" id="KW-0472">Membrane</keyword>
<evidence type="ECO:0008006" key="4">
    <source>
        <dbReference type="Google" id="ProtNLM"/>
    </source>
</evidence>
<accession>A0A822Y9E0</accession>
<keyword evidence="3" id="KW-1185">Reference proteome</keyword>
<organism evidence="2 3">
    <name type="scientific">Nelumbo nucifera</name>
    <name type="common">Sacred lotus</name>
    <dbReference type="NCBI Taxonomy" id="4432"/>
    <lineage>
        <taxon>Eukaryota</taxon>
        <taxon>Viridiplantae</taxon>
        <taxon>Streptophyta</taxon>
        <taxon>Embryophyta</taxon>
        <taxon>Tracheophyta</taxon>
        <taxon>Spermatophyta</taxon>
        <taxon>Magnoliopsida</taxon>
        <taxon>Proteales</taxon>
        <taxon>Nelumbonaceae</taxon>
        <taxon>Nelumbo</taxon>
    </lineage>
</organism>
<keyword evidence="1" id="KW-1133">Transmembrane helix</keyword>
<sequence length="149" mass="17105">MAMVDETTKTRNNARLAILELANMISILMSLNAIIRLKLRRLLKHITNGYSECKYSLTKVWPILHEVMVDPKEEPFMKAKGEPTYLYYGDKSEMNELVYKAMLGVFMPFMKAILEGYGVERLVDVGGSVGDCRRSTEDLYSHEYRGRGE</sequence>
<evidence type="ECO:0000313" key="2">
    <source>
        <dbReference type="EMBL" id="DAD28892.1"/>
    </source>
</evidence>
<dbReference type="Proteomes" id="UP000607653">
    <property type="component" value="Unassembled WGS sequence"/>
</dbReference>
<feature type="transmembrane region" description="Helical" evidence="1">
    <location>
        <begin position="16"/>
        <end position="35"/>
    </location>
</feature>
<keyword evidence="1" id="KW-0812">Transmembrane</keyword>
<dbReference type="EMBL" id="DUZY01000002">
    <property type="protein sequence ID" value="DAD28892.1"/>
    <property type="molecule type" value="Genomic_DNA"/>
</dbReference>
<proteinExistence type="predicted"/>
<protein>
    <recommendedName>
        <fullName evidence="4">O-methyltransferase domain-containing protein</fullName>
    </recommendedName>
</protein>
<gene>
    <name evidence="2" type="ORF">HUJ06_030360</name>
</gene>
<evidence type="ECO:0000256" key="1">
    <source>
        <dbReference type="SAM" id="Phobius"/>
    </source>
</evidence>
<dbReference type="InterPro" id="IPR029063">
    <property type="entry name" value="SAM-dependent_MTases_sf"/>
</dbReference>